<dbReference type="Pfam" id="PF12266">
    <property type="entry name" value="DUF3613"/>
    <property type="match status" value="1"/>
</dbReference>
<feature type="signal peptide" evidence="2">
    <location>
        <begin position="1"/>
        <end position="20"/>
    </location>
</feature>
<protein>
    <recommendedName>
        <fullName evidence="5">DUF3613 domain-containing protein</fullName>
    </recommendedName>
</protein>
<dbReference type="AlphaFoldDB" id="A0A1G7XQ02"/>
<dbReference type="InterPro" id="IPR022053">
    <property type="entry name" value="DUF3613"/>
</dbReference>
<dbReference type="OrthoDB" id="7068897at2"/>
<evidence type="ECO:0008006" key="5">
    <source>
        <dbReference type="Google" id="ProtNLM"/>
    </source>
</evidence>
<reference evidence="4" key="1">
    <citation type="submission" date="2016-10" db="EMBL/GenBank/DDBJ databases">
        <authorList>
            <person name="Varghese N."/>
            <person name="Submissions S."/>
        </authorList>
    </citation>
    <scope>NUCLEOTIDE SEQUENCE [LARGE SCALE GENOMIC DNA]</scope>
    <source>
        <strain evidence="4">ATCC 700689</strain>
    </source>
</reference>
<feature type="region of interest" description="Disordered" evidence="1">
    <location>
        <begin position="21"/>
        <end position="57"/>
    </location>
</feature>
<evidence type="ECO:0000256" key="1">
    <source>
        <dbReference type="SAM" id="MobiDB-lite"/>
    </source>
</evidence>
<organism evidence="3 4">
    <name type="scientific">Pseudomonas abietaniphila</name>
    <dbReference type="NCBI Taxonomy" id="89065"/>
    <lineage>
        <taxon>Bacteria</taxon>
        <taxon>Pseudomonadati</taxon>
        <taxon>Pseudomonadota</taxon>
        <taxon>Gammaproteobacteria</taxon>
        <taxon>Pseudomonadales</taxon>
        <taxon>Pseudomonadaceae</taxon>
        <taxon>Pseudomonas</taxon>
    </lineage>
</organism>
<accession>A0A1G7XQ02</accession>
<dbReference type="STRING" id="89065.SAMN05216605_103342"/>
<dbReference type="Proteomes" id="UP000182894">
    <property type="component" value="Unassembled WGS sequence"/>
</dbReference>
<dbReference type="EMBL" id="FNCO01000003">
    <property type="protein sequence ID" value="SDG85730.1"/>
    <property type="molecule type" value="Genomic_DNA"/>
</dbReference>
<keyword evidence="4" id="KW-1185">Reference proteome</keyword>
<dbReference type="RefSeq" id="WP_074752035.1">
    <property type="nucleotide sequence ID" value="NZ_FNCO01000003.1"/>
</dbReference>
<proteinExistence type="predicted"/>
<feature type="compositionally biased region" description="Polar residues" evidence="1">
    <location>
        <begin position="27"/>
        <end position="41"/>
    </location>
</feature>
<evidence type="ECO:0000256" key="2">
    <source>
        <dbReference type="SAM" id="SignalP"/>
    </source>
</evidence>
<gene>
    <name evidence="3" type="ORF">SAMN05216605_103342</name>
</gene>
<name>A0A1G7XQ02_9PSED</name>
<sequence>MTIRFLIGFCVVFVTGSAAAIEPGPSSPSQKQTEAWLQLQASGKAASPVPQPSSPIERDLSMQRWLNSYQHPIPDFYEQKMGGSVSGGGSGSN</sequence>
<evidence type="ECO:0000313" key="4">
    <source>
        <dbReference type="Proteomes" id="UP000182894"/>
    </source>
</evidence>
<evidence type="ECO:0000313" key="3">
    <source>
        <dbReference type="EMBL" id="SDG85730.1"/>
    </source>
</evidence>
<keyword evidence="2" id="KW-0732">Signal</keyword>
<feature type="chain" id="PRO_5010248786" description="DUF3613 domain-containing protein" evidence="2">
    <location>
        <begin position="21"/>
        <end position="93"/>
    </location>
</feature>